<sequence length="544" mass="57389">MSRLTLILSASLCAAVASPVAAQEAPVPERPRLIVAIAVDQFSADLFDQYRSHVTGGLARLARGVVFPSGYQPHSATETCPGHATILTGSWPSRTGIIANDWIDLDTAREDKTVYCLEDESVPGSNSDHYTVSPKHLRMPTLGDRMKAVAPATRVVAVSGKDRGAVAMGGKGADQTWWWGGKGFVGYVGAPVPNTVTRTNAAVTKRIATAQPALALPAYCQPLDRAIPVGGGRTVGTGRFARAAGNASAFANSPEKDAATLALAAAFVQDLQLGQRSTTDLLAVSLSATDHVGHSYGTNGAEMCLQLTSLDRDLGNFFDVLDATGIDYAVVLTADHGGHDLPERNRQLGIADAQRVDPALAPSAVGKIVAGKLGLAENPLFGGTGGDIWIDPKLTSDQRAEITAATVAHYRAQPQVAAILTRAEIEATPRPTASPELWTVAERARATYVPDRSGDLMLALKPHVTPIPHGSRGSVATHGSFWDYDRRVPILFWREGLVGFEQPVPVQVADILPSLAGWAGITVPSNEIDGTCRDLIAGPQSSCR</sequence>
<dbReference type="EC" id="3.1.3.1" evidence="1"/>
<protein>
    <recommendedName>
        <fullName evidence="1">Alkaline phosphatase</fullName>
        <ecNumber evidence="1">3.1.3.1</ecNumber>
    </recommendedName>
</protein>
<dbReference type="InterPro" id="IPR017850">
    <property type="entry name" value="Alkaline_phosphatase_core_sf"/>
</dbReference>
<organism evidence="3 4">
    <name type="scientific">Sphingomonas japonica</name>
    <dbReference type="NCBI Taxonomy" id="511662"/>
    <lineage>
        <taxon>Bacteria</taxon>
        <taxon>Pseudomonadati</taxon>
        <taxon>Pseudomonadota</taxon>
        <taxon>Alphaproteobacteria</taxon>
        <taxon>Sphingomonadales</taxon>
        <taxon>Sphingomonadaceae</taxon>
        <taxon>Sphingomonas</taxon>
    </lineage>
</organism>
<keyword evidence="2" id="KW-0732">Signal</keyword>
<dbReference type="CDD" id="cd16016">
    <property type="entry name" value="AP-SPAP"/>
    <property type="match status" value="1"/>
</dbReference>
<evidence type="ECO:0000256" key="1">
    <source>
        <dbReference type="PIRNR" id="PIRNR031924"/>
    </source>
</evidence>
<reference evidence="3 4" key="1">
    <citation type="submission" date="2020-03" db="EMBL/GenBank/DDBJ databases">
        <title>Genomic Encyclopedia of Type Strains, Phase IV (KMG-IV): sequencing the most valuable type-strain genomes for metagenomic binning, comparative biology and taxonomic classification.</title>
        <authorList>
            <person name="Goeker M."/>
        </authorList>
    </citation>
    <scope>NUCLEOTIDE SEQUENCE [LARGE SCALE GENOMIC DNA]</scope>
    <source>
        <strain evidence="3 4">DSM 22753</strain>
    </source>
</reference>
<keyword evidence="1" id="KW-0479">Metal-binding</keyword>
<comment type="caution">
    <text evidence="3">The sequence shown here is derived from an EMBL/GenBank/DDBJ whole genome shotgun (WGS) entry which is preliminary data.</text>
</comment>
<evidence type="ECO:0000313" key="4">
    <source>
        <dbReference type="Proteomes" id="UP000788153"/>
    </source>
</evidence>
<keyword evidence="4" id="KW-1185">Reference proteome</keyword>
<feature type="signal peptide" evidence="2">
    <location>
        <begin position="1"/>
        <end position="22"/>
    </location>
</feature>
<dbReference type="EMBL" id="JAASQP010000001">
    <property type="protein sequence ID" value="NIJ24403.1"/>
    <property type="molecule type" value="Genomic_DNA"/>
</dbReference>
<comment type="catalytic activity">
    <reaction evidence="1">
        <text>a phosphate monoester + H2O = an alcohol + phosphate</text>
        <dbReference type="Rhea" id="RHEA:15017"/>
        <dbReference type="ChEBI" id="CHEBI:15377"/>
        <dbReference type="ChEBI" id="CHEBI:30879"/>
        <dbReference type="ChEBI" id="CHEBI:43474"/>
        <dbReference type="ChEBI" id="CHEBI:67140"/>
        <dbReference type="EC" id="3.1.3.1"/>
    </reaction>
</comment>
<keyword evidence="1" id="KW-0862">Zinc</keyword>
<gene>
    <name evidence="3" type="ORF">FHT01_001945</name>
</gene>
<dbReference type="RefSeq" id="WP_140046767.1">
    <property type="nucleotide sequence ID" value="NZ_BAAAEV010000001.1"/>
</dbReference>
<dbReference type="SUPFAM" id="SSF53649">
    <property type="entry name" value="Alkaline phosphatase-like"/>
    <property type="match status" value="1"/>
</dbReference>
<comment type="function">
    <text evidence="1">Alkaline phosphatase with broad substrate specificity.</text>
</comment>
<dbReference type="PANTHER" id="PTHR10151">
    <property type="entry name" value="ECTONUCLEOTIDE PYROPHOSPHATASE/PHOSPHODIESTERASE"/>
    <property type="match status" value="1"/>
</dbReference>
<dbReference type="Pfam" id="PF01663">
    <property type="entry name" value="Phosphodiest"/>
    <property type="match status" value="1"/>
</dbReference>
<accession>A0ABX0U1Q2</accession>
<dbReference type="Gene3D" id="3.40.720.10">
    <property type="entry name" value="Alkaline Phosphatase, subunit A"/>
    <property type="match status" value="1"/>
</dbReference>
<dbReference type="InterPro" id="IPR002591">
    <property type="entry name" value="Phosphodiest/P_Trfase"/>
</dbReference>
<evidence type="ECO:0000256" key="2">
    <source>
        <dbReference type="SAM" id="SignalP"/>
    </source>
</evidence>
<name>A0ABX0U1Q2_9SPHN</name>
<dbReference type="InterPro" id="IPR026263">
    <property type="entry name" value="Alkaline_phosphatase_prok"/>
</dbReference>
<evidence type="ECO:0000313" key="3">
    <source>
        <dbReference type="EMBL" id="NIJ24403.1"/>
    </source>
</evidence>
<dbReference type="PANTHER" id="PTHR10151:SF114">
    <property type="entry name" value="ECTONUCLEOTIDE PYROPHOSPHATASE_PHOSPHODIESTERASE C27A7.3"/>
    <property type="match status" value="1"/>
</dbReference>
<feature type="chain" id="PRO_5046639238" description="Alkaline phosphatase" evidence="2">
    <location>
        <begin position="23"/>
        <end position="544"/>
    </location>
</feature>
<dbReference type="PIRSF" id="PIRSF031924">
    <property type="entry name" value="Pi-irrepressible_AP"/>
    <property type="match status" value="1"/>
</dbReference>
<dbReference type="Gene3D" id="3.30.1360.150">
    <property type="match status" value="1"/>
</dbReference>
<proteinExistence type="predicted"/>
<dbReference type="Proteomes" id="UP000788153">
    <property type="component" value="Unassembled WGS sequence"/>
</dbReference>
<comment type="cofactor">
    <cofactor evidence="1">
        <name>Zn(2+)</name>
        <dbReference type="ChEBI" id="CHEBI:29105"/>
    </cofactor>
    <text evidence="1">Binds 2 Zn(2+) ions.</text>
</comment>